<dbReference type="EMBL" id="JBHSMI010000025">
    <property type="protein sequence ID" value="MFC5403804.1"/>
    <property type="molecule type" value="Genomic_DNA"/>
</dbReference>
<dbReference type="RefSeq" id="WP_378133513.1">
    <property type="nucleotide sequence ID" value="NZ_JBHSMI010000025.1"/>
</dbReference>
<proteinExistence type="predicted"/>
<comment type="caution">
    <text evidence="1">The sequence shown here is derived from an EMBL/GenBank/DDBJ whole genome shotgun (WGS) entry which is preliminary data.</text>
</comment>
<gene>
    <name evidence="1" type="ORF">ACFPOF_13750</name>
</gene>
<reference evidence="2" key="1">
    <citation type="journal article" date="2019" name="Int. J. Syst. Evol. Microbiol.">
        <title>The Global Catalogue of Microorganisms (GCM) 10K type strain sequencing project: providing services to taxonomists for standard genome sequencing and annotation.</title>
        <authorList>
            <consortium name="The Broad Institute Genomics Platform"/>
            <consortium name="The Broad Institute Genome Sequencing Center for Infectious Disease"/>
            <person name="Wu L."/>
            <person name="Ma J."/>
        </authorList>
    </citation>
    <scope>NUCLEOTIDE SEQUENCE [LARGE SCALE GENOMIC DNA]</scope>
    <source>
        <strain evidence="2">CGMCC 1.18575</strain>
    </source>
</reference>
<organism evidence="1 2">
    <name type="scientific">Cohnella soli</name>
    <dbReference type="NCBI Taxonomy" id="425005"/>
    <lineage>
        <taxon>Bacteria</taxon>
        <taxon>Bacillati</taxon>
        <taxon>Bacillota</taxon>
        <taxon>Bacilli</taxon>
        <taxon>Bacillales</taxon>
        <taxon>Paenibacillaceae</taxon>
        <taxon>Cohnella</taxon>
    </lineage>
</organism>
<accession>A0ABW0HTC4</accession>
<evidence type="ECO:0000313" key="1">
    <source>
        <dbReference type="EMBL" id="MFC5403804.1"/>
    </source>
</evidence>
<evidence type="ECO:0000313" key="2">
    <source>
        <dbReference type="Proteomes" id="UP001596113"/>
    </source>
</evidence>
<sequence>MTGVKAYIDVYDTRARLAMEAEGFVVHAENITRSRFDFEKMRVRSLGALGIVYVPFTFDEMDKKPDACRRQLYELFGKFGDWTLADKGSLELSLHEKELLKFSLFVARPIRVRDVQQCLGLTDRAACGKVLRAMVTKKLFRPLFEGRRRNHQFVLTDSAAAGKWK</sequence>
<dbReference type="Proteomes" id="UP001596113">
    <property type="component" value="Unassembled WGS sequence"/>
</dbReference>
<evidence type="ECO:0008006" key="3">
    <source>
        <dbReference type="Google" id="ProtNLM"/>
    </source>
</evidence>
<protein>
    <recommendedName>
        <fullName evidence="3">MarR family transcriptional regulator</fullName>
    </recommendedName>
</protein>
<name>A0ABW0HTC4_9BACL</name>
<keyword evidence="2" id="KW-1185">Reference proteome</keyword>